<keyword evidence="2" id="KW-1185">Reference proteome</keyword>
<reference evidence="1 2" key="1">
    <citation type="journal article" date="2018" name="Front. Plant Sci.">
        <title>Red Clover (Trifolium pratense) and Zigzag Clover (T. medium) - A Picture of Genomic Similarities and Differences.</title>
        <authorList>
            <person name="Dluhosova J."/>
            <person name="Istvanek J."/>
            <person name="Nedelnik J."/>
            <person name="Repkova J."/>
        </authorList>
    </citation>
    <scope>NUCLEOTIDE SEQUENCE [LARGE SCALE GENOMIC DNA]</scope>
    <source>
        <strain evidence="2">cv. 10/8</strain>
        <tissue evidence="1">Leaf</tissue>
    </source>
</reference>
<dbReference type="EMBL" id="LXQA010230738">
    <property type="protein sequence ID" value="MCI36133.1"/>
    <property type="molecule type" value="Genomic_DNA"/>
</dbReference>
<protein>
    <submittedName>
        <fullName evidence="1">Testis-expressed sequence 2 protein</fullName>
    </submittedName>
</protein>
<comment type="caution">
    <text evidence="1">The sequence shown here is derived from an EMBL/GenBank/DDBJ whole genome shotgun (WGS) entry which is preliminary data.</text>
</comment>
<evidence type="ECO:0000313" key="1">
    <source>
        <dbReference type="EMBL" id="MCI36133.1"/>
    </source>
</evidence>
<feature type="non-terminal residue" evidence="1">
    <location>
        <position position="1"/>
    </location>
</feature>
<name>A0A392RHQ2_9FABA</name>
<dbReference type="Proteomes" id="UP000265520">
    <property type="component" value="Unassembled WGS sequence"/>
</dbReference>
<accession>A0A392RHQ2</accession>
<evidence type="ECO:0000313" key="2">
    <source>
        <dbReference type="Proteomes" id="UP000265520"/>
    </source>
</evidence>
<organism evidence="1 2">
    <name type="scientific">Trifolium medium</name>
    <dbReference type="NCBI Taxonomy" id="97028"/>
    <lineage>
        <taxon>Eukaryota</taxon>
        <taxon>Viridiplantae</taxon>
        <taxon>Streptophyta</taxon>
        <taxon>Embryophyta</taxon>
        <taxon>Tracheophyta</taxon>
        <taxon>Spermatophyta</taxon>
        <taxon>Magnoliopsida</taxon>
        <taxon>eudicotyledons</taxon>
        <taxon>Gunneridae</taxon>
        <taxon>Pentapetalae</taxon>
        <taxon>rosids</taxon>
        <taxon>fabids</taxon>
        <taxon>Fabales</taxon>
        <taxon>Fabaceae</taxon>
        <taxon>Papilionoideae</taxon>
        <taxon>50 kb inversion clade</taxon>
        <taxon>NPAAA clade</taxon>
        <taxon>Hologalegina</taxon>
        <taxon>IRL clade</taxon>
        <taxon>Trifolieae</taxon>
        <taxon>Trifolium</taxon>
    </lineage>
</organism>
<dbReference type="AlphaFoldDB" id="A0A392RHQ2"/>
<proteinExistence type="predicted"/>
<sequence>EMSEVCALEVDIEYSGSAILEIETRLEVRELEKERSNPDSNNVGSVPSDILQDFEDFDKQFGLAEGTNDLQENKDGDWNTG</sequence>